<organism evidence="2 3">
    <name type="scientific">Citrus x changshan-huyou</name>
    <dbReference type="NCBI Taxonomy" id="2935761"/>
    <lineage>
        <taxon>Eukaryota</taxon>
        <taxon>Viridiplantae</taxon>
        <taxon>Streptophyta</taxon>
        <taxon>Embryophyta</taxon>
        <taxon>Tracheophyta</taxon>
        <taxon>Spermatophyta</taxon>
        <taxon>Magnoliopsida</taxon>
        <taxon>eudicotyledons</taxon>
        <taxon>Gunneridae</taxon>
        <taxon>Pentapetalae</taxon>
        <taxon>rosids</taxon>
        <taxon>malvids</taxon>
        <taxon>Sapindales</taxon>
        <taxon>Rutaceae</taxon>
        <taxon>Aurantioideae</taxon>
        <taxon>Citrus</taxon>
    </lineage>
</organism>
<accession>A0AAP0MM32</accession>
<comment type="caution">
    <text evidence="2">The sequence shown here is derived from an EMBL/GenBank/DDBJ whole genome shotgun (WGS) entry which is preliminary data.</text>
</comment>
<dbReference type="EMBL" id="JBCGBO010000003">
    <property type="protein sequence ID" value="KAK9215988.1"/>
    <property type="molecule type" value="Genomic_DNA"/>
</dbReference>
<reference evidence="2 3" key="1">
    <citation type="submission" date="2024-05" db="EMBL/GenBank/DDBJ databases">
        <title>Haplotype-resolved chromosome-level genome assembly of Huyou (Citrus changshanensis).</title>
        <authorList>
            <person name="Miao C."/>
            <person name="Chen W."/>
            <person name="Wu Y."/>
            <person name="Wang L."/>
            <person name="Zhao S."/>
            <person name="Grierson D."/>
            <person name="Xu C."/>
            <person name="Chen K."/>
        </authorList>
    </citation>
    <scope>NUCLEOTIDE SEQUENCE [LARGE SCALE GENOMIC DNA]</scope>
    <source>
        <strain evidence="2">01-14</strain>
        <tissue evidence="2">Leaf</tissue>
    </source>
</reference>
<proteinExistence type="predicted"/>
<gene>
    <name evidence="2" type="ORF">WN944_007995</name>
</gene>
<feature type="chain" id="PRO_5042810631" description="Secreted protein" evidence="1">
    <location>
        <begin position="25"/>
        <end position="69"/>
    </location>
</feature>
<evidence type="ECO:0008006" key="4">
    <source>
        <dbReference type="Google" id="ProtNLM"/>
    </source>
</evidence>
<protein>
    <recommendedName>
        <fullName evidence="4">Secreted protein</fullName>
    </recommendedName>
</protein>
<dbReference type="Proteomes" id="UP001428341">
    <property type="component" value="Unassembled WGS sequence"/>
</dbReference>
<name>A0AAP0MM32_9ROSI</name>
<evidence type="ECO:0000313" key="3">
    <source>
        <dbReference type="Proteomes" id="UP001428341"/>
    </source>
</evidence>
<evidence type="ECO:0000313" key="2">
    <source>
        <dbReference type="EMBL" id="KAK9215988.1"/>
    </source>
</evidence>
<keyword evidence="3" id="KW-1185">Reference proteome</keyword>
<keyword evidence="1" id="KW-0732">Signal</keyword>
<feature type="signal peptide" evidence="1">
    <location>
        <begin position="1"/>
        <end position="24"/>
    </location>
</feature>
<dbReference type="AlphaFoldDB" id="A0AAP0MM32"/>
<evidence type="ECO:0000256" key="1">
    <source>
        <dbReference type="SAM" id="SignalP"/>
    </source>
</evidence>
<sequence>MKNHIPGAATTARCLLLLLAAVASRIGRKASVSQSNMSHVACNLRPSEIVTCENATSVWFEWKNQAAVE</sequence>